<sequence length="70" mass="8541">MQTMSFIFPPPCAYIYLYKSHLCSFRNHKSLSCLILVRCCWGMWYVRASIVSYKYNNTEMLIWCQSFRYF</sequence>
<dbReference type="EMBL" id="GBRH01192148">
    <property type="protein sequence ID" value="JAE05748.1"/>
    <property type="molecule type" value="Transcribed_RNA"/>
</dbReference>
<organism evidence="1">
    <name type="scientific">Arundo donax</name>
    <name type="common">Giant reed</name>
    <name type="synonym">Donax arundinaceus</name>
    <dbReference type="NCBI Taxonomy" id="35708"/>
    <lineage>
        <taxon>Eukaryota</taxon>
        <taxon>Viridiplantae</taxon>
        <taxon>Streptophyta</taxon>
        <taxon>Embryophyta</taxon>
        <taxon>Tracheophyta</taxon>
        <taxon>Spermatophyta</taxon>
        <taxon>Magnoliopsida</taxon>
        <taxon>Liliopsida</taxon>
        <taxon>Poales</taxon>
        <taxon>Poaceae</taxon>
        <taxon>PACMAD clade</taxon>
        <taxon>Arundinoideae</taxon>
        <taxon>Arundineae</taxon>
        <taxon>Arundo</taxon>
    </lineage>
</organism>
<dbReference type="AlphaFoldDB" id="A0A0A9FBV7"/>
<protein>
    <submittedName>
        <fullName evidence="1">Uncharacterized protein</fullName>
    </submittedName>
</protein>
<proteinExistence type="predicted"/>
<evidence type="ECO:0000313" key="1">
    <source>
        <dbReference type="EMBL" id="JAE05748.1"/>
    </source>
</evidence>
<accession>A0A0A9FBV7</accession>
<reference evidence="1" key="2">
    <citation type="journal article" date="2015" name="Data Brief">
        <title>Shoot transcriptome of the giant reed, Arundo donax.</title>
        <authorList>
            <person name="Barrero R.A."/>
            <person name="Guerrero F.D."/>
            <person name="Moolhuijzen P."/>
            <person name="Goolsby J.A."/>
            <person name="Tidwell J."/>
            <person name="Bellgard S.E."/>
            <person name="Bellgard M.I."/>
        </authorList>
    </citation>
    <scope>NUCLEOTIDE SEQUENCE</scope>
    <source>
        <tissue evidence="1">Shoot tissue taken approximately 20 cm above the soil surface</tissue>
    </source>
</reference>
<name>A0A0A9FBV7_ARUDO</name>
<reference evidence="1" key="1">
    <citation type="submission" date="2014-09" db="EMBL/GenBank/DDBJ databases">
        <authorList>
            <person name="Magalhaes I.L.F."/>
            <person name="Oliveira U."/>
            <person name="Santos F.R."/>
            <person name="Vidigal T.H.D.A."/>
            <person name="Brescovit A.D."/>
            <person name="Santos A.J."/>
        </authorList>
    </citation>
    <scope>NUCLEOTIDE SEQUENCE</scope>
    <source>
        <tissue evidence="1">Shoot tissue taken approximately 20 cm above the soil surface</tissue>
    </source>
</reference>